<feature type="compositionally biased region" description="Basic and acidic residues" evidence="1">
    <location>
        <begin position="251"/>
        <end position="285"/>
    </location>
</feature>
<name>A0ABR1E8Z3_NECAM</name>
<evidence type="ECO:0000313" key="3">
    <source>
        <dbReference type="EMBL" id="KAK6759157.1"/>
    </source>
</evidence>
<comment type="caution">
    <text evidence="3">The sequence shown here is derived from an EMBL/GenBank/DDBJ whole genome shotgun (WGS) entry which is preliminary data.</text>
</comment>
<feature type="compositionally biased region" description="Polar residues" evidence="1">
    <location>
        <begin position="287"/>
        <end position="297"/>
    </location>
</feature>
<organism evidence="3 4">
    <name type="scientific">Necator americanus</name>
    <name type="common">Human hookworm</name>
    <dbReference type="NCBI Taxonomy" id="51031"/>
    <lineage>
        <taxon>Eukaryota</taxon>
        <taxon>Metazoa</taxon>
        <taxon>Ecdysozoa</taxon>
        <taxon>Nematoda</taxon>
        <taxon>Chromadorea</taxon>
        <taxon>Rhabditida</taxon>
        <taxon>Rhabditina</taxon>
        <taxon>Rhabditomorpha</taxon>
        <taxon>Strongyloidea</taxon>
        <taxon>Ancylostomatidae</taxon>
        <taxon>Bunostominae</taxon>
        <taxon>Necator</taxon>
    </lineage>
</organism>
<feature type="transmembrane region" description="Helical" evidence="2">
    <location>
        <begin position="182"/>
        <end position="209"/>
    </location>
</feature>
<proteinExistence type="predicted"/>
<dbReference type="EMBL" id="JAVFWL010000005">
    <property type="protein sequence ID" value="KAK6759157.1"/>
    <property type="molecule type" value="Genomic_DNA"/>
</dbReference>
<feature type="region of interest" description="Disordered" evidence="1">
    <location>
        <begin position="235"/>
        <end position="326"/>
    </location>
</feature>
<evidence type="ECO:0000256" key="1">
    <source>
        <dbReference type="SAM" id="MobiDB-lite"/>
    </source>
</evidence>
<keyword evidence="2" id="KW-0472">Membrane</keyword>
<sequence>MSDGITALLLILSVYVCDPRTAMRVRMLWTIAVFHFISVLSSDKIQSSIRCTGNATFPSEENVVYNYCTYYYKFLTDDCTGKNGSFQGYGYFTNGSYGRTCGPLARGQNIYYIICVCDTDYCNSLEGVQSIMAKNARMTQFDVFALDSYPESDSSIRMYNCAKEDINAKYQVIHEAEEAKKFMFFIILASVLGGVGIIVLLAILIPIFIKIRRYRHKKWLAETWEERVRKAATELNKQEGKEPNKVSTGRTRAERKAKKMAESKESKEKGSKEQGSKESVERGSKDMGSNENFQNEIFPSAFGPNERRMSVDGIGSRENIEGGKRW</sequence>
<keyword evidence="2" id="KW-0812">Transmembrane</keyword>
<protein>
    <submittedName>
        <fullName evidence="3">Uncharacterized protein</fullName>
    </submittedName>
</protein>
<reference evidence="3 4" key="1">
    <citation type="submission" date="2023-08" db="EMBL/GenBank/DDBJ databases">
        <title>A Necator americanus chromosomal reference genome.</title>
        <authorList>
            <person name="Ilik V."/>
            <person name="Petrzelkova K.J."/>
            <person name="Pardy F."/>
            <person name="Fuh T."/>
            <person name="Niatou-Singa F.S."/>
            <person name="Gouil Q."/>
            <person name="Baker L."/>
            <person name="Ritchie M.E."/>
            <person name="Jex A.R."/>
            <person name="Gazzola D."/>
            <person name="Li H."/>
            <person name="Toshio Fujiwara R."/>
            <person name="Zhan B."/>
            <person name="Aroian R.V."/>
            <person name="Pafco B."/>
            <person name="Schwarz E.M."/>
        </authorList>
    </citation>
    <scope>NUCLEOTIDE SEQUENCE [LARGE SCALE GENOMIC DNA]</scope>
    <source>
        <strain evidence="3 4">Aroian</strain>
        <tissue evidence="3">Whole animal</tissue>
    </source>
</reference>
<dbReference type="Proteomes" id="UP001303046">
    <property type="component" value="Unassembled WGS sequence"/>
</dbReference>
<gene>
    <name evidence="3" type="primary">Necator_chrV.g21190</name>
    <name evidence="3" type="ORF">RB195_016397</name>
</gene>
<accession>A0ABR1E8Z3</accession>
<evidence type="ECO:0000256" key="2">
    <source>
        <dbReference type="SAM" id="Phobius"/>
    </source>
</evidence>
<evidence type="ECO:0000313" key="4">
    <source>
        <dbReference type="Proteomes" id="UP001303046"/>
    </source>
</evidence>
<feature type="compositionally biased region" description="Basic and acidic residues" evidence="1">
    <location>
        <begin position="235"/>
        <end position="244"/>
    </location>
</feature>
<keyword evidence="4" id="KW-1185">Reference proteome</keyword>
<keyword evidence="2" id="KW-1133">Transmembrane helix</keyword>